<accession>A0ABY7AE51</accession>
<evidence type="ECO:0000313" key="3">
    <source>
        <dbReference type="EMBL" id="WAJ24119.1"/>
    </source>
</evidence>
<feature type="region of interest" description="Disordered" evidence="1">
    <location>
        <begin position="27"/>
        <end position="50"/>
    </location>
</feature>
<feature type="chain" id="PRO_5046329877" description="Lipoprotein" evidence="2">
    <location>
        <begin position="20"/>
        <end position="212"/>
    </location>
</feature>
<dbReference type="PROSITE" id="PS51257">
    <property type="entry name" value="PROKAR_LIPOPROTEIN"/>
    <property type="match status" value="1"/>
</dbReference>
<evidence type="ECO:0000256" key="1">
    <source>
        <dbReference type="SAM" id="MobiDB-lite"/>
    </source>
</evidence>
<keyword evidence="2" id="KW-0732">Signal</keyword>
<dbReference type="RefSeq" id="WP_268115337.1">
    <property type="nucleotide sequence ID" value="NZ_CP113524.1"/>
</dbReference>
<dbReference type="Proteomes" id="UP001163115">
    <property type="component" value="Chromosome"/>
</dbReference>
<evidence type="ECO:0000256" key="2">
    <source>
        <dbReference type="SAM" id="SignalP"/>
    </source>
</evidence>
<dbReference type="EMBL" id="CP113524">
    <property type="protein sequence ID" value="WAJ24119.1"/>
    <property type="molecule type" value="Genomic_DNA"/>
</dbReference>
<protein>
    <recommendedName>
        <fullName evidence="5">Lipoprotein</fullName>
    </recommendedName>
</protein>
<sequence>MKKTLIAALVLCAALVFTACGKKASQTQNTGTTAETKSTETTAQVSTEAPGNTGEFKILTGKVISVTDNMKGITIENGSAKTVLDLNDAAVETSYALDQGVEVSVVYKGEISGADAKNAKILLVLDAQENMKTLEATGTVADQAMSTFTIQTEDGKELSFMKNNAEGLDSDVLGTADDDSNGSKAKVKVTYVSVTYDAGSISNYPLKVEAAK</sequence>
<feature type="compositionally biased region" description="Low complexity" evidence="1">
    <location>
        <begin position="30"/>
        <end position="43"/>
    </location>
</feature>
<feature type="signal peptide" evidence="2">
    <location>
        <begin position="1"/>
        <end position="19"/>
    </location>
</feature>
<proteinExistence type="predicted"/>
<evidence type="ECO:0008006" key="5">
    <source>
        <dbReference type="Google" id="ProtNLM"/>
    </source>
</evidence>
<reference evidence="3" key="1">
    <citation type="submission" date="2022-11" db="EMBL/GenBank/DDBJ databases">
        <title>Lacrimispora xylanolytica sy1, complete genome.</title>
        <authorList>
            <person name="Choi S."/>
        </authorList>
    </citation>
    <scope>NUCLEOTIDE SEQUENCE</scope>
    <source>
        <strain evidence="3">Sy1</strain>
    </source>
</reference>
<keyword evidence="4" id="KW-1185">Reference proteome</keyword>
<evidence type="ECO:0000313" key="4">
    <source>
        <dbReference type="Proteomes" id="UP001163115"/>
    </source>
</evidence>
<gene>
    <name evidence="3" type="ORF">OW255_00920</name>
</gene>
<name>A0ABY7AE51_9FIRM</name>
<organism evidence="3 4">
    <name type="scientific">Lacrimispora xylanolytica</name>
    <dbReference type="NCBI Taxonomy" id="29375"/>
    <lineage>
        <taxon>Bacteria</taxon>
        <taxon>Bacillati</taxon>
        <taxon>Bacillota</taxon>
        <taxon>Clostridia</taxon>
        <taxon>Lachnospirales</taxon>
        <taxon>Lachnospiraceae</taxon>
        <taxon>Lacrimispora</taxon>
    </lineage>
</organism>